<dbReference type="EMBL" id="CAJVPU010038610">
    <property type="protein sequence ID" value="CAG8735233.1"/>
    <property type="molecule type" value="Genomic_DNA"/>
</dbReference>
<evidence type="ECO:0000313" key="2">
    <source>
        <dbReference type="Proteomes" id="UP000789702"/>
    </source>
</evidence>
<comment type="caution">
    <text evidence="1">The sequence shown here is derived from an EMBL/GenBank/DDBJ whole genome shotgun (WGS) entry which is preliminary data.</text>
</comment>
<dbReference type="Proteomes" id="UP000789702">
    <property type="component" value="Unassembled WGS sequence"/>
</dbReference>
<keyword evidence="2" id="KW-1185">Reference proteome</keyword>
<organism evidence="1 2">
    <name type="scientific">Dentiscutata heterogama</name>
    <dbReference type="NCBI Taxonomy" id="1316150"/>
    <lineage>
        <taxon>Eukaryota</taxon>
        <taxon>Fungi</taxon>
        <taxon>Fungi incertae sedis</taxon>
        <taxon>Mucoromycota</taxon>
        <taxon>Glomeromycotina</taxon>
        <taxon>Glomeromycetes</taxon>
        <taxon>Diversisporales</taxon>
        <taxon>Gigasporaceae</taxon>
        <taxon>Dentiscutata</taxon>
    </lineage>
</organism>
<protein>
    <submittedName>
        <fullName evidence="1">12109_t:CDS:1</fullName>
    </submittedName>
</protein>
<proteinExistence type="predicted"/>
<evidence type="ECO:0000313" key="1">
    <source>
        <dbReference type="EMBL" id="CAG8735233.1"/>
    </source>
</evidence>
<name>A0ACA9Q5P0_9GLOM</name>
<gene>
    <name evidence="1" type="ORF">DHETER_LOCUS13696</name>
</gene>
<accession>A0ACA9Q5P0</accession>
<feature type="non-terminal residue" evidence="1">
    <location>
        <position position="47"/>
    </location>
</feature>
<sequence>MSSIHNTDLSTKIAWANIIRIYINILDVRPSNDHVFHPRALMSPNRN</sequence>
<reference evidence="1" key="1">
    <citation type="submission" date="2021-06" db="EMBL/GenBank/DDBJ databases">
        <authorList>
            <person name="Kallberg Y."/>
            <person name="Tangrot J."/>
            <person name="Rosling A."/>
        </authorList>
    </citation>
    <scope>NUCLEOTIDE SEQUENCE</scope>
    <source>
        <strain evidence="1">IL203A</strain>
    </source>
</reference>